<dbReference type="PROSITE" id="PS51257">
    <property type="entry name" value="PROKAR_LIPOPROTEIN"/>
    <property type="match status" value="1"/>
</dbReference>
<feature type="chain" id="PRO_5038306120" description="Lipoprotein" evidence="1">
    <location>
        <begin position="27"/>
        <end position="140"/>
    </location>
</feature>
<accession>A0A4S4FKR0</accession>
<dbReference type="EMBL" id="SSSN01000014">
    <property type="protein sequence ID" value="THG30331.1"/>
    <property type="molecule type" value="Genomic_DNA"/>
</dbReference>
<dbReference type="AlphaFoldDB" id="A0A4S4FKR0"/>
<dbReference type="Proteomes" id="UP000307380">
    <property type="component" value="Unassembled WGS sequence"/>
</dbReference>
<dbReference type="RefSeq" id="WP_136425293.1">
    <property type="nucleotide sequence ID" value="NZ_SSSN01000013.1"/>
</dbReference>
<sequence>MPRRNVVAAFALAASVALVLSSCSSGSGGNALEDYAGPPKGVTGLPTAEEPFAAWLGDGKRIAITLFGSSGCPPIVSRMIVGASNSLQATVEKIPDDKVCTADYVPHTTVFTTPEQVSTTSDVSIRFTGKPTITLPAIRP</sequence>
<keyword evidence="1" id="KW-0732">Signal</keyword>
<evidence type="ECO:0000256" key="1">
    <source>
        <dbReference type="SAM" id="SignalP"/>
    </source>
</evidence>
<evidence type="ECO:0000313" key="4">
    <source>
        <dbReference type="Proteomes" id="UP000307380"/>
    </source>
</evidence>
<feature type="signal peptide" evidence="1">
    <location>
        <begin position="1"/>
        <end position="26"/>
    </location>
</feature>
<evidence type="ECO:0008006" key="5">
    <source>
        <dbReference type="Google" id="ProtNLM"/>
    </source>
</evidence>
<dbReference type="OrthoDB" id="5080305at2"/>
<protein>
    <recommendedName>
        <fullName evidence="5">Lipoprotein</fullName>
    </recommendedName>
</protein>
<dbReference type="EMBL" id="SSSN01000013">
    <property type="protein sequence ID" value="THG30594.1"/>
    <property type="molecule type" value="Genomic_DNA"/>
</dbReference>
<organism evidence="3 4">
    <name type="scientific">Orlajensenia flava</name>
    <dbReference type="NCBI Taxonomy" id="2565934"/>
    <lineage>
        <taxon>Bacteria</taxon>
        <taxon>Bacillati</taxon>
        <taxon>Actinomycetota</taxon>
        <taxon>Actinomycetes</taxon>
        <taxon>Micrococcales</taxon>
        <taxon>Microbacteriaceae</taxon>
        <taxon>Orlajensenia</taxon>
    </lineage>
</organism>
<keyword evidence="4" id="KW-1185">Reference proteome</keyword>
<reference evidence="3 4" key="1">
    <citation type="submission" date="2019-04" db="EMBL/GenBank/DDBJ databases">
        <authorList>
            <person name="Jiang L."/>
        </authorList>
    </citation>
    <scope>NUCLEOTIDE SEQUENCE [LARGE SCALE GENOMIC DNA]</scope>
    <source>
        <strain evidence="3 4">YIM 131861</strain>
    </source>
</reference>
<evidence type="ECO:0000313" key="3">
    <source>
        <dbReference type="EMBL" id="THG30594.1"/>
    </source>
</evidence>
<comment type="caution">
    <text evidence="3">The sequence shown here is derived from an EMBL/GenBank/DDBJ whole genome shotgun (WGS) entry which is preliminary data.</text>
</comment>
<gene>
    <name evidence="3" type="ORF">E6C70_14610</name>
    <name evidence="2" type="ORF">E6C70_14890</name>
</gene>
<evidence type="ECO:0000313" key="2">
    <source>
        <dbReference type="EMBL" id="THG30331.1"/>
    </source>
</evidence>
<proteinExistence type="predicted"/>
<name>A0A4S4FKR0_9MICO</name>